<keyword evidence="5" id="KW-0547">Nucleotide-binding</keyword>
<dbReference type="GO" id="GO:0006730">
    <property type="term" value="P:one-carbon metabolic process"/>
    <property type="evidence" value="ECO:0007669"/>
    <property type="project" value="UniProtKB-UniRule"/>
</dbReference>
<evidence type="ECO:0000313" key="8">
    <source>
        <dbReference type="Proteomes" id="UP000317982"/>
    </source>
</evidence>
<evidence type="ECO:0000256" key="3">
    <source>
        <dbReference type="ARBA" id="ARBA00022563"/>
    </source>
</evidence>
<dbReference type="GO" id="GO:0003934">
    <property type="term" value="F:GTP cyclohydrolase I activity"/>
    <property type="evidence" value="ECO:0007669"/>
    <property type="project" value="UniProtKB-UniRule"/>
</dbReference>
<keyword evidence="8" id="KW-1185">Reference proteome</keyword>
<sequence>MLNSPDEASGIVSRGAAGRVALVGERPHHEEAAACAAGMLTALDVDLDDEHRRDTPARLARALAEMLTPPAFDPTTFDNADGYDELVVVEAIPFHSLCEHHVLPFVGTATIAYLPDQHIAGLSKLAWVVQLFARCLQVQERMTGQIADWLVENLRPRGAAVLLRAEHLCMSLRGARALGAVTTTSACRGALAEDRPRRREWLELVATLPR</sequence>
<keyword evidence="3 5" id="KW-0554">One-carbon metabolism</keyword>
<dbReference type="AlphaFoldDB" id="A0A545AN77"/>
<dbReference type="GO" id="GO:0005525">
    <property type="term" value="F:GTP binding"/>
    <property type="evidence" value="ECO:0007669"/>
    <property type="project" value="UniProtKB-KW"/>
</dbReference>
<organism evidence="7 8">
    <name type="scientific">Cryptosporangium phraense</name>
    <dbReference type="NCBI Taxonomy" id="2593070"/>
    <lineage>
        <taxon>Bacteria</taxon>
        <taxon>Bacillati</taxon>
        <taxon>Actinomycetota</taxon>
        <taxon>Actinomycetes</taxon>
        <taxon>Cryptosporangiales</taxon>
        <taxon>Cryptosporangiaceae</taxon>
        <taxon>Cryptosporangium</taxon>
    </lineage>
</organism>
<keyword evidence="4 5" id="KW-0378">Hydrolase</keyword>
<evidence type="ECO:0000256" key="1">
    <source>
        <dbReference type="ARBA" id="ARBA00001052"/>
    </source>
</evidence>
<evidence type="ECO:0000256" key="5">
    <source>
        <dbReference type="HAMAP-Rule" id="MF_00223"/>
    </source>
</evidence>
<dbReference type="EMBL" id="VIRS01000016">
    <property type="protein sequence ID" value="TQS42788.1"/>
    <property type="molecule type" value="Genomic_DNA"/>
</dbReference>
<dbReference type="Gene3D" id="3.30.1130.10">
    <property type="match status" value="1"/>
</dbReference>
<dbReference type="RefSeq" id="WP_142706657.1">
    <property type="nucleotide sequence ID" value="NZ_VIRS01000016.1"/>
</dbReference>
<dbReference type="PANTHER" id="PTHR11109:SF7">
    <property type="entry name" value="GTP CYCLOHYDROLASE 1"/>
    <property type="match status" value="1"/>
</dbReference>
<dbReference type="PANTHER" id="PTHR11109">
    <property type="entry name" value="GTP CYCLOHYDROLASE I"/>
    <property type="match status" value="1"/>
</dbReference>
<evidence type="ECO:0000256" key="4">
    <source>
        <dbReference type="ARBA" id="ARBA00022801"/>
    </source>
</evidence>
<dbReference type="GO" id="GO:0046654">
    <property type="term" value="P:tetrahydrofolate biosynthetic process"/>
    <property type="evidence" value="ECO:0007669"/>
    <property type="project" value="UniProtKB-UniRule"/>
</dbReference>
<dbReference type="InterPro" id="IPR043133">
    <property type="entry name" value="GTP-CH-I_C/QueF"/>
</dbReference>
<dbReference type="NCBIfam" id="NF006826">
    <property type="entry name" value="PRK09347.1-3"/>
    <property type="match status" value="1"/>
</dbReference>
<dbReference type="GO" id="GO:0006729">
    <property type="term" value="P:tetrahydrobiopterin biosynthetic process"/>
    <property type="evidence" value="ECO:0007669"/>
    <property type="project" value="TreeGrafter"/>
</dbReference>
<dbReference type="InParanoid" id="A0A545AN77"/>
<feature type="binding site" evidence="5">
    <location>
        <position position="169"/>
    </location>
    <ligand>
        <name>Zn(2+)</name>
        <dbReference type="ChEBI" id="CHEBI:29105"/>
    </ligand>
</feature>
<evidence type="ECO:0000259" key="6">
    <source>
        <dbReference type="Pfam" id="PF01227"/>
    </source>
</evidence>
<protein>
    <recommendedName>
        <fullName evidence="5">GTP cyclohydrolase 1</fullName>
        <ecNumber evidence="5">3.5.4.16</ecNumber>
    </recommendedName>
    <alternativeName>
        <fullName evidence="5">GTP cyclohydrolase I</fullName>
        <shortName evidence="5">GTP-CH-I</shortName>
    </alternativeName>
</protein>
<dbReference type="FunFam" id="3.30.1130.10:FF:000001">
    <property type="entry name" value="GTP cyclohydrolase 1"/>
    <property type="match status" value="1"/>
</dbReference>
<feature type="binding site" evidence="5">
    <location>
        <position position="98"/>
    </location>
    <ligand>
        <name>Zn(2+)</name>
        <dbReference type="ChEBI" id="CHEBI:29105"/>
    </ligand>
</feature>
<feature type="binding site" evidence="5">
    <location>
        <position position="101"/>
    </location>
    <ligand>
        <name>Zn(2+)</name>
        <dbReference type="ChEBI" id="CHEBI:29105"/>
    </ligand>
</feature>
<comment type="subunit">
    <text evidence="5">Homopolymer.</text>
</comment>
<evidence type="ECO:0000256" key="2">
    <source>
        <dbReference type="ARBA" id="ARBA00005080"/>
    </source>
</evidence>
<dbReference type="Pfam" id="PF01227">
    <property type="entry name" value="GTP_cyclohydroI"/>
    <property type="match status" value="1"/>
</dbReference>
<dbReference type="UniPathway" id="UPA00848">
    <property type="reaction ID" value="UER00151"/>
</dbReference>
<dbReference type="OrthoDB" id="9801207at2"/>
<gene>
    <name evidence="5" type="primary">folE</name>
    <name evidence="7" type="ORF">FL583_22260</name>
</gene>
<dbReference type="InterPro" id="IPR020602">
    <property type="entry name" value="GTP_CycHdrlase_I_dom"/>
</dbReference>
<reference evidence="7 8" key="1">
    <citation type="submission" date="2019-07" db="EMBL/GenBank/DDBJ databases">
        <title>Cryptosporangium phraense sp. nov., isolated from plant litter.</title>
        <authorList>
            <person name="Suriyachadkun C."/>
        </authorList>
    </citation>
    <scope>NUCLEOTIDE SEQUENCE [LARGE SCALE GENOMIC DNA]</scope>
    <source>
        <strain evidence="7 8">A-T 5661</strain>
    </source>
</reference>
<dbReference type="GO" id="GO:0005737">
    <property type="term" value="C:cytoplasm"/>
    <property type="evidence" value="ECO:0007669"/>
    <property type="project" value="TreeGrafter"/>
</dbReference>
<dbReference type="InterPro" id="IPR001474">
    <property type="entry name" value="GTP_CycHdrlase_I"/>
</dbReference>
<dbReference type="EC" id="3.5.4.16" evidence="5"/>
<dbReference type="SUPFAM" id="SSF55620">
    <property type="entry name" value="Tetrahydrobiopterin biosynthesis enzymes-like"/>
    <property type="match status" value="1"/>
</dbReference>
<keyword evidence="5" id="KW-0479">Metal-binding</keyword>
<comment type="catalytic activity">
    <reaction evidence="1 5">
        <text>GTP + H2O = 7,8-dihydroneopterin 3'-triphosphate + formate + H(+)</text>
        <dbReference type="Rhea" id="RHEA:17473"/>
        <dbReference type="ChEBI" id="CHEBI:15377"/>
        <dbReference type="ChEBI" id="CHEBI:15378"/>
        <dbReference type="ChEBI" id="CHEBI:15740"/>
        <dbReference type="ChEBI" id="CHEBI:37565"/>
        <dbReference type="ChEBI" id="CHEBI:58462"/>
        <dbReference type="EC" id="3.5.4.16"/>
    </reaction>
</comment>
<keyword evidence="5" id="KW-0342">GTP-binding</keyword>
<dbReference type="Proteomes" id="UP000317982">
    <property type="component" value="Unassembled WGS sequence"/>
</dbReference>
<name>A0A545AN77_9ACTN</name>
<comment type="similarity">
    <text evidence="5">Belongs to the GTP cyclohydrolase I family.</text>
</comment>
<feature type="domain" description="GTP cyclohydrolase I" evidence="6">
    <location>
        <begin position="37"/>
        <end position="205"/>
    </location>
</feature>
<accession>A0A545AN77</accession>
<comment type="caution">
    <text evidence="7">The sequence shown here is derived from an EMBL/GenBank/DDBJ whole genome shotgun (WGS) entry which is preliminary data.</text>
</comment>
<comment type="pathway">
    <text evidence="2 5">Cofactor biosynthesis; 7,8-dihydroneopterin triphosphate biosynthesis; 7,8-dihydroneopterin triphosphate from GTP: step 1/1.</text>
</comment>
<dbReference type="GO" id="GO:0008270">
    <property type="term" value="F:zinc ion binding"/>
    <property type="evidence" value="ECO:0007669"/>
    <property type="project" value="UniProtKB-UniRule"/>
</dbReference>
<evidence type="ECO:0000313" key="7">
    <source>
        <dbReference type="EMBL" id="TQS42788.1"/>
    </source>
</evidence>
<keyword evidence="5" id="KW-0862">Zinc</keyword>
<dbReference type="HAMAP" id="MF_00223">
    <property type="entry name" value="FolE"/>
    <property type="match status" value="1"/>
</dbReference>
<proteinExistence type="inferred from homology"/>